<feature type="domain" description="AAA+ ATPase" evidence="1">
    <location>
        <begin position="30"/>
        <end position="146"/>
    </location>
</feature>
<dbReference type="RefSeq" id="WP_076500066.1">
    <property type="nucleotide sequence ID" value="NZ_FTOP01000005.1"/>
</dbReference>
<gene>
    <name evidence="2" type="ORF">SAMN05421761_10575</name>
</gene>
<evidence type="ECO:0000313" key="2">
    <source>
        <dbReference type="EMBL" id="SIS80815.1"/>
    </source>
</evidence>
<organism evidence="2 3">
    <name type="scientific">Belliella pelovolcani</name>
    <dbReference type="NCBI Taxonomy" id="529505"/>
    <lineage>
        <taxon>Bacteria</taxon>
        <taxon>Pseudomonadati</taxon>
        <taxon>Bacteroidota</taxon>
        <taxon>Cytophagia</taxon>
        <taxon>Cytophagales</taxon>
        <taxon>Cyclobacteriaceae</taxon>
        <taxon>Belliella</taxon>
    </lineage>
</organism>
<dbReference type="InterPro" id="IPR003593">
    <property type="entry name" value="AAA+_ATPase"/>
</dbReference>
<dbReference type="PANTHER" id="PTHR42990:SF1">
    <property type="entry name" value="AAA+ ATPASE DOMAIN-CONTAINING PROTEIN"/>
    <property type="match status" value="1"/>
</dbReference>
<evidence type="ECO:0000259" key="1">
    <source>
        <dbReference type="SMART" id="SM00382"/>
    </source>
</evidence>
<accession>A0A1N7M3Y0</accession>
<dbReference type="EMBL" id="FTOP01000005">
    <property type="protein sequence ID" value="SIS80815.1"/>
    <property type="molecule type" value="Genomic_DNA"/>
</dbReference>
<dbReference type="SMART" id="SM00382">
    <property type="entry name" value="AAA"/>
    <property type="match status" value="1"/>
</dbReference>
<dbReference type="STRING" id="529505.SAMN05421761_10575"/>
<name>A0A1N7M3Y0_9BACT</name>
<evidence type="ECO:0000313" key="3">
    <source>
        <dbReference type="Proteomes" id="UP000186026"/>
    </source>
</evidence>
<dbReference type="Proteomes" id="UP000186026">
    <property type="component" value="Unassembled WGS sequence"/>
</dbReference>
<keyword evidence="3" id="KW-1185">Reference proteome</keyword>
<reference evidence="3" key="1">
    <citation type="submission" date="2017-01" db="EMBL/GenBank/DDBJ databases">
        <authorList>
            <person name="Varghese N."/>
            <person name="Submissions S."/>
        </authorList>
    </citation>
    <scope>NUCLEOTIDE SEQUENCE [LARGE SCALE GENOMIC DNA]</scope>
    <source>
        <strain evidence="3">DSM 46698</strain>
    </source>
</reference>
<dbReference type="InterPro" id="IPR041682">
    <property type="entry name" value="AAA_14"/>
</dbReference>
<dbReference type="Pfam" id="PF13173">
    <property type="entry name" value="AAA_14"/>
    <property type="match status" value="1"/>
</dbReference>
<sequence length="398" mass="46078">MEALLNRYRNLLQSVKTDFKRSHYQKINWSGRGICILGARGTGKSTLMLQYLKENLPLDKSLYLSLDDLYFKQNSLVELAERFYHLGGRNLLLDEVHKYEDWQTAVKNIYDFYPDLKLIISGSSILELQKSQADLSRRLVYFELPELSFREYLSLKLKINLEIYSFDTLLNDHQKITYQIQELIPNLMLEFESYKKTGAYPFFLEGERDYTSKINQLINVIIDYDLPEGKDISTSTQAKLKKLLYLLSTSVPFSPNITKLAEKTETTRPRLLEMLHMLEVSKLIKNLRSSSKGISMMNKPDKIYLSNTNLIYALALENQNQGNIRETFFYNQLENSGASLTTAKNGDFLIDNKFEFEIGGKNKNFNQIANIPDSFVAADEMLHGIGNKIPLYLFGFLY</sequence>
<dbReference type="PANTHER" id="PTHR42990">
    <property type="entry name" value="ATPASE"/>
    <property type="match status" value="1"/>
</dbReference>
<protein>
    <recommendedName>
        <fullName evidence="1">AAA+ ATPase domain-containing protein</fullName>
    </recommendedName>
</protein>
<dbReference type="InterPro" id="IPR027417">
    <property type="entry name" value="P-loop_NTPase"/>
</dbReference>
<dbReference type="AlphaFoldDB" id="A0A1N7M3Y0"/>
<proteinExistence type="predicted"/>
<dbReference type="OrthoDB" id="9768467at2"/>
<dbReference type="SUPFAM" id="SSF52540">
    <property type="entry name" value="P-loop containing nucleoside triphosphate hydrolases"/>
    <property type="match status" value="1"/>
</dbReference>